<dbReference type="OrthoDB" id="4062651at2759"/>
<sequence length="266" mass="28972">MISGDDPDVNNLASIRCNSVVEVVNGVVKVVNVVVEVAAAGTRVILVTVGVKYAGAYSEVGVACYSEDSIAAGKSISFNQTIISAGGDFALGFFSPGNSTNSYLGIWYNTIPKHTVIWVANRQNPILEENSRAVLTLNSSGNLVLLDGRREVIWSTNVTAVNLSVNSITAVLKDSGNLVLKQDEDTVLWQSFDYPTDTFMSGMKISWNRKTGRQILLTSWANDEDPRPGMFSTGIDPKGRPQLFIWKQHDPYWRSNVYDVTLSSGG</sequence>
<name>A0A5J5A2I7_9ASTE</name>
<dbReference type="Pfam" id="PF01453">
    <property type="entry name" value="B_lectin"/>
    <property type="match status" value="1"/>
</dbReference>
<dbReference type="InterPro" id="IPR036426">
    <property type="entry name" value="Bulb-type_lectin_dom_sf"/>
</dbReference>
<keyword evidence="1" id="KW-0732">Signal</keyword>
<evidence type="ECO:0000313" key="5">
    <source>
        <dbReference type="Proteomes" id="UP000325577"/>
    </source>
</evidence>
<dbReference type="PANTHER" id="PTHR32444:SF246">
    <property type="entry name" value="S-LOCUS-SPECIFIC GLYCOPROTEIN S13-LIKE"/>
    <property type="match status" value="1"/>
</dbReference>
<evidence type="ECO:0000256" key="1">
    <source>
        <dbReference type="ARBA" id="ARBA00022729"/>
    </source>
</evidence>
<keyword evidence="5" id="KW-1185">Reference proteome</keyword>
<evidence type="ECO:0000259" key="3">
    <source>
        <dbReference type="PROSITE" id="PS50927"/>
    </source>
</evidence>
<protein>
    <recommendedName>
        <fullName evidence="3">Bulb-type lectin domain-containing protein</fullName>
    </recommendedName>
</protein>
<accession>A0A5J5A2I7</accession>
<dbReference type="FunFam" id="2.90.10.10:FF:000001">
    <property type="entry name" value="G-type lectin S-receptor-like serine/threonine-protein kinase"/>
    <property type="match status" value="1"/>
</dbReference>
<keyword evidence="2" id="KW-0325">Glycoprotein</keyword>
<proteinExistence type="predicted"/>
<dbReference type="SMART" id="SM00108">
    <property type="entry name" value="B_lectin"/>
    <property type="match status" value="1"/>
</dbReference>
<dbReference type="InterPro" id="IPR001480">
    <property type="entry name" value="Bulb-type_lectin_dom"/>
</dbReference>
<dbReference type="PANTHER" id="PTHR32444">
    <property type="entry name" value="BULB-TYPE LECTIN DOMAIN-CONTAINING PROTEIN"/>
    <property type="match status" value="1"/>
</dbReference>
<evidence type="ECO:0000313" key="4">
    <source>
        <dbReference type="EMBL" id="KAA8524519.1"/>
    </source>
</evidence>
<dbReference type="SUPFAM" id="SSF51110">
    <property type="entry name" value="alpha-D-mannose-specific plant lectins"/>
    <property type="match status" value="1"/>
</dbReference>
<dbReference type="Gene3D" id="2.90.10.10">
    <property type="entry name" value="Bulb-type lectin domain"/>
    <property type="match status" value="1"/>
</dbReference>
<organism evidence="4 5">
    <name type="scientific">Nyssa sinensis</name>
    <dbReference type="NCBI Taxonomy" id="561372"/>
    <lineage>
        <taxon>Eukaryota</taxon>
        <taxon>Viridiplantae</taxon>
        <taxon>Streptophyta</taxon>
        <taxon>Embryophyta</taxon>
        <taxon>Tracheophyta</taxon>
        <taxon>Spermatophyta</taxon>
        <taxon>Magnoliopsida</taxon>
        <taxon>eudicotyledons</taxon>
        <taxon>Gunneridae</taxon>
        <taxon>Pentapetalae</taxon>
        <taxon>asterids</taxon>
        <taxon>Cornales</taxon>
        <taxon>Nyssaceae</taxon>
        <taxon>Nyssa</taxon>
    </lineage>
</organism>
<dbReference type="Proteomes" id="UP000325577">
    <property type="component" value="Linkage Group LG4"/>
</dbReference>
<dbReference type="EMBL" id="CM018047">
    <property type="protein sequence ID" value="KAA8524519.1"/>
    <property type="molecule type" value="Genomic_DNA"/>
</dbReference>
<dbReference type="AlphaFoldDB" id="A0A5J5A2I7"/>
<dbReference type="PROSITE" id="PS50927">
    <property type="entry name" value="BULB_LECTIN"/>
    <property type="match status" value="1"/>
</dbReference>
<gene>
    <name evidence="4" type="ORF">F0562_010942</name>
</gene>
<feature type="domain" description="Bulb-type lectin" evidence="3">
    <location>
        <begin position="67"/>
        <end position="193"/>
    </location>
</feature>
<reference evidence="4 5" key="1">
    <citation type="submission" date="2019-09" db="EMBL/GenBank/DDBJ databases">
        <title>A chromosome-level genome assembly of the Chinese tupelo Nyssa sinensis.</title>
        <authorList>
            <person name="Yang X."/>
            <person name="Kang M."/>
            <person name="Yang Y."/>
            <person name="Xiong H."/>
            <person name="Wang M."/>
            <person name="Zhang Z."/>
            <person name="Wang Z."/>
            <person name="Wu H."/>
            <person name="Ma T."/>
            <person name="Liu J."/>
            <person name="Xi Z."/>
        </authorList>
    </citation>
    <scope>NUCLEOTIDE SEQUENCE [LARGE SCALE GENOMIC DNA]</scope>
    <source>
        <strain evidence="4">J267</strain>
        <tissue evidence="4">Leaf</tissue>
    </source>
</reference>
<dbReference type="CDD" id="cd00028">
    <property type="entry name" value="B_lectin"/>
    <property type="match status" value="1"/>
</dbReference>
<evidence type="ECO:0000256" key="2">
    <source>
        <dbReference type="ARBA" id="ARBA00023180"/>
    </source>
</evidence>